<dbReference type="AlphaFoldDB" id="A0A443HYG6"/>
<dbReference type="EMBL" id="RCNU01000003">
    <property type="protein sequence ID" value="RWQ96879.1"/>
    <property type="molecule type" value="Genomic_DNA"/>
</dbReference>
<dbReference type="Proteomes" id="UP000283841">
    <property type="component" value="Unassembled WGS sequence"/>
</dbReference>
<organism evidence="2 3">
    <name type="scientific">Byssochlamys spectabilis</name>
    <name type="common">Paecilomyces variotii</name>
    <dbReference type="NCBI Taxonomy" id="264951"/>
    <lineage>
        <taxon>Eukaryota</taxon>
        <taxon>Fungi</taxon>
        <taxon>Dikarya</taxon>
        <taxon>Ascomycota</taxon>
        <taxon>Pezizomycotina</taxon>
        <taxon>Eurotiomycetes</taxon>
        <taxon>Eurotiomycetidae</taxon>
        <taxon>Eurotiales</taxon>
        <taxon>Thermoascaceae</taxon>
        <taxon>Paecilomyces</taxon>
    </lineage>
</organism>
<name>A0A443HYG6_BYSSP</name>
<keyword evidence="3" id="KW-1185">Reference proteome</keyword>
<proteinExistence type="predicted"/>
<dbReference type="GeneID" id="39599533"/>
<sequence length="204" mass="22609">MASTSNTAPPPPPPPQGVITKKTATPSSIPEQPLVPPTGPTGAFLVELLIYNGAPFKDHWAYYVGSHDELDIGVKIHATGDVRNGFKFEVKRSENLRTSEDVPTKRTPLQWVDEKYFDKEGMFNNGVYKVDDLPTCGFEASVYKVKAPAKSLNAIDDNDTRIRNVGKKIKQRDCQTWIVESAAQLVEDGVFSKEVVDYLQAVKQ</sequence>
<evidence type="ECO:0000313" key="2">
    <source>
        <dbReference type="EMBL" id="RWQ96879.1"/>
    </source>
</evidence>
<dbReference type="Pfam" id="PF20174">
    <property type="entry name" value="DUF6540"/>
    <property type="match status" value="1"/>
</dbReference>
<accession>A0A443HYG6</accession>
<dbReference type="RefSeq" id="XP_028486524.1">
    <property type="nucleotide sequence ID" value="XM_028630256.1"/>
</dbReference>
<protein>
    <submittedName>
        <fullName evidence="2">Uncharacterized protein</fullName>
    </submittedName>
</protein>
<feature type="region of interest" description="Disordered" evidence="1">
    <location>
        <begin position="1"/>
        <end position="36"/>
    </location>
</feature>
<gene>
    <name evidence="2" type="ORF">C8Q69DRAFT_461556</name>
</gene>
<reference evidence="2 3" key="1">
    <citation type="journal article" date="2018" name="Front. Microbiol.">
        <title>Genomic and genetic insights into a cosmopolitan fungus, Paecilomyces variotii (Eurotiales).</title>
        <authorList>
            <person name="Urquhart A.S."/>
            <person name="Mondo S.J."/>
            <person name="Makela M.R."/>
            <person name="Hane J.K."/>
            <person name="Wiebenga A."/>
            <person name="He G."/>
            <person name="Mihaltcheva S."/>
            <person name="Pangilinan J."/>
            <person name="Lipzen A."/>
            <person name="Barry K."/>
            <person name="de Vries R.P."/>
            <person name="Grigoriev I.V."/>
            <person name="Idnurm A."/>
        </authorList>
    </citation>
    <scope>NUCLEOTIDE SEQUENCE [LARGE SCALE GENOMIC DNA]</scope>
    <source>
        <strain evidence="2 3">CBS 101075</strain>
    </source>
</reference>
<comment type="caution">
    <text evidence="2">The sequence shown here is derived from an EMBL/GenBank/DDBJ whole genome shotgun (WGS) entry which is preliminary data.</text>
</comment>
<dbReference type="STRING" id="264951.A0A443HYG6"/>
<evidence type="ECO:0000256" key="1">
    <source>
        <dbReference type="SAM" id="MobiDB-lite"/>
    </source>
</evidence>
<dbReference type="VEuPathDB" id="FungiDB:C8Q69DRAFT_461556"/>
<dbReference type="InterPro" id="IPR046670">
    <property type="entry name" value="DUF6540"/>
</dbReference>
<evidence type="ECO:0000313" key="3">
    <source>
        <dbReference type="Proteomes" id="UP000283841"/>
    </source>
</evidence>